<dbReference type="EC" id="3.1.3.4" evidence="4"/>
<evidence type="ECO:0000313" key="8">
    <source>
        <dbReference type="EMBL" id="JAB64328.1"/>
    </source>
</evidence>
<dbReference type="InterPro" id="IPR031703">
    <property type="entry name" value="Lipin_mid"/>
</dbReference>
<organism evidence="8">
    <name type="scientific">Anoplophora glabripennis</name>
    <name type="common">Asian longhorn beetle</name>
    <name type="synonym">Anoplophora nobilis</name>
    <dbReference type="NCBI Taxonomy" id="217634"/>
    <lineage>
        <taxon>Eukaryota</taxon>
        <taxon>Metazoa</taxon>
        <taxon>Ecdysozoa</taxon>
        <taxon>Arthropoda</taxon>
        <taxon>Hexapoda</taxon>
        <taxon>Insecta</taxon>
        <taxon>Pterygota</taxon>
        <taxon>Neoptera</taxon>
        <taxon>Endopterygota</taxon>
        <taxon>Coleoptera</taxon>
        <taxon>Polyphaga</taxon>
        <taxon>Cucujiformia</taxon>
        <taxon>Chrysomeloidea</taxon>
        <taxon>Cerambycidae</taxon>
        <taxon>Lamiinae</taxon>
        <taxon>Lamiini</taxon>
        <taxon>Anoplophora</taxon>
    </lineage>
</organism>
<feature type="compositionally biased region" description="Polar residues" evidence="6">
    <location>
        <begin position="384"/>
        <end position="396"/>
    </location>
</feature>
<comment type="cofactor">
    <cofactor evidence="2">
        <name>Mg(2+)</name>
        <dbReference type="ChEBI" id="CHEBI:18420"/>
    </cofactor>
</comment>
<dbReference type="GO" id="GO:0008195">
    <property type="term" value="F:phosphatidate phosphatase activity"/>
    <property type="evidence" value="ECO:0007669"/>
    <property type="project" value="UniProtKB-EC"/>
</dbReference>
<dbReference type="InterPro" id="IPR007651">
    <property type="entry name" value="Lipin_N"/>
</dbReference>
<dbReference type="GO" id="GO:0045944">
    <property type="term" value="P:positive regulation of transcription by RNA polymerase II"/>
    <property type="evidence" value="ECO:0007669"/>
    <property type="project" value="TreeGrafter"/>
</dbReference>
<feature type="compositionally biased region" description="Polar residues" evidence="6">
    <location>
        <begin position="266"/>
        <end position="284"/>
    </location>
</feature>
<dbReference type="InterPro" id="IPR031315">
    <property type="entry name" value="LNS2/PITP"/>
</dbReference>
<gene>
    <name evidence="8" type="primary">LPIN3</name>
</gene>
<feature type="region of interest" description="Disordered" evidence="6">
    <location>
        <begin position="365"/>
        <end position="401"/>
    </location>
</feature>
<name>V5GVQ9_ANOGL</name>
<reference evidence="8" key="1">
    <citation type="submission" date="2013-07" db="EMBL/GenBank/DDBJ databases">
        <title>Midgut Transcriptome Profiling of Anoplphora glabripennis, a Lignocellulose Degrading, Wood-Boring Cerambycid.</title>
        <authorList>
            <person name="Scully E.D."/>
            <person name="Hoover K."/>
            <person name="Carlson J.E."/>
            <person name="Tien M."/>
            <person name="Geib S.M."/>
        </authorList>
    </citation>
    <scope>NUCLEOTIDE SEQUENCE</scope>
</reference>
<dbReference type="GO" id="GO:0009062">
    <property type="term" value="P:fatty acid catabolic process"/>
    <property type="evidence" value="ECO:0007669"/>
    <property type="project" value="TreeGrafter"/>
</dbReference>
<evidence type="ECO:0000256" key="4">
    <source>
        <dbReference type="ARBA" id="ARBA00012638"/>
    </source>
</evidence>
<dbReference type="GO" id="GO:0032869">
    <property type="term" value="P:cellular response to insulin stimulus"/>
    <property type="evidence" value="ECO:0007669"/>
    <property type="project" value="TreeGrafter"/>
</dbReference>
<feature type="compositionally biased region" description="Basic residues" evidence="6">
    <location>
        <begin position="248"/>
        <end position="261"/>
    </location>
</feature>
<evidence type="ECO:0000256" key="6">
    <source>
        <dbReference type="SAM" id="MobiDB-lite"/>
    </source>
</evidence>
<dbReference type="PANTHER" id="PTHR12181:SF12">
    <property type="entry name" value="PHOSPHATIDATE PHOSPHATASE"/>
    <property type="match status" value="1"/>
</dbReference>
<sequence>MHGMMKFFSNFKEFYNDINGATLTGAIDVIVVEQPDGSYNCSPFHVRFGKLGVLRSREKVVDIEINGEPQEIHMKLGESGEAFFVEELEDDENDIPEHLATSPIPVSEFENMFKNQFPFNQGRRRSFHLDDISKLENQENDYIKRRYTADNESNKTRERNFIKRQIDLGNLELGENSAEDMTLSMISNKQSSEDLSKSNNDISETIFKMDSLDMECSKTEEPKSEAIKTTPVSVQRNLEDPQSESKSSKKRRKRVRRKNPPRKSNSINQLTASQNSDNLENNDTITDRSSLDSNSSEPELKDVQKLNEEKEIVMPSDTSNIKKIDADFHFFSDTELTANGNVDSRAGSPANIEMVQSDSEIEVKVRKGEQNEGAKSWEWGGFPSVSQPTSPNSENPQQEEHKSMLSGMFSFMKQKHSAQNHLEGGMYLSEITSGRIDRDVAEIYFSQGKDKKDVDMDCESGNGPSLTQSPNSAEGCKSIDSDFEEHAKLAQTYTQDISLSLCGWEPAPSCERFVEHLVQFSDLCNNPILFENPNLVVRIKDKYYSWKVAAPIIASIMVYGRPLVQSSVDQLCNLHMSASQNVHDAKEGPKQQQQEARYSWWSWRRGKVSREVTPAPDTAMETDKTVETKDVIVKEVIEEVQDKKDVLGIEGVQTNATSIKDESNSSLSPLSLSSEKCRKTLRLSSKQISSLNLRDGVNEVEFSVTTAYQGTTRCQCHLYKWKWDDKIVISDIDGTITKSDVLGHILPIVGKDWAQSGVAQLFNKIKDNGYKLLYLSARAIGQARITREYLRSIKQGDLSMPDGPILLNPTSLITAFHREVIEKKPEQFKISCMSDIKALFPPDSNPFYAGYGNRINDVWAYRAVGIPIVRIFTINPKGELKHELTQTFQSSYYNMSVIVDQLFPSRLEPANDYSQNIYWRDPIPTIEELPEID</sequence>
<feature type="domain" description="LNS2/PITP" evidence="7">
    <location>
        <begin position="727"/>
        <end position="883"/>
    </location>
</feature>
<protein>
    <recommendedName>
        <fullName evidence="4">phosphatidate phosphatase</fullName>
        <ecNumber evidence="4">3.1.3.4</ecNumber>
    </recommendedName>
</protein>
<accession>V5GVQ9</accession>
<evidence type="ECO:0000256" key="2">
    <source>
        <dbReference type="ARBA" id="ARBA00001946"/>
    </source>
</evidence>
<dbReference type="Pfam" id="PF08235">
    <property type="entry name" value="LNS2"/>
    <property type="match status" value="1"/>
</dbReference>
<evidence type="ECO:0000256" key="3">
    <source>
        <dbReference type="ARBA" id="ARBA00005476"/>
    </source>
</evidence>
<feature type="compositionally biased region" description="Basic and acidic residues" evidence="6">
    <location>
        <begin position="215"/>
        <end position="226"/>
    </location>
</feature>
<evidence type="ECO:0000256" key="1">
    <source>
        <dbReference type="ARBA" id="ARBA00001180"/>
    </source>
</evidence>
<evidence type="ECO:0000256" key="5">
    <source>
        <dbReference type="ARBA" id="ARBA00022801"/>
    </source>
</evidence>
<dbReference type="GO" id="GO:0003713">
    <property type="term" value="F:transcription coactivator activity"/>
    <property type="evidence" value="ECO:0007669"/>
    <property type="project" value="TreeGrafter"/>
</dbReference>
<dbReference type="GO" id="GO:0005634">
    <property type="term" value="C:nucleus"/>
    <property type="evidence" value="ECO:0007669"/>
    <property type="project" value="TreeGrafter"/>
</dbReference>
<comment type="catalytic activity">
    <reaction evidence="1">
        <text>a 1,2-diacyl-sn-glycero-3-phosphate + H2O = a 1,2-diacyl-sn-glycerol + phosphate</text>
        <dbReference type="Rhea" id="RHEA:27429"/>
        <dbReference type="ChEBI" id="CHEBI:15377"/>
        <dbReference type="ChEBI" id="CHEBI:17815"/>
        <dbReference type="ChEBI" id="CHEBI:43474"/>
        <dbReference type="ChEBI" id="CHEBI:58608"/>
        <dbReference type="EC" id="3.1.3.4"/>
    </reaction>
    <physiologicalReaction direction="left-to-right" evidence="1">
        <dbReference type="Rhea" id="RHEA:27430"/>
    </physiologicalReaction>
</comment>
<comment type="similarity">
    <text evidence="3">Belongs to the lipin family.</text>
</comment>
<dbReference type="PANTHER" id="PTHR12181">
    <property type="entry name" value="LIPIN"/>
    <property type="match status" value="1"/>
</dbReference>
<dbReference type="SMART" id="SM00775">
    <property type="entry name" value="LNS2"/>
    <property type="match status" value="1"/>
</dbReference>
<dbReference type="InterPro" id="IPR026058">
    <property type="entry name" value="LIPIN"/>
</dbReference>
<dbReference type="SUPFAM" id="SSF56784">
    <property type="entry name" value="HAD-like"/>
    <property type="match status" value="1"/>
</dbReference>
<dbReference type="InterPro" id="IPR013209">
    <property type="entry name" value="LNS2"/>
</dbReference>
<proteinExistence type="inferred from homology"/>
<dbReference type="Pfam" id="PF04571">
    <property type="entry name" value="Lipin_N"/>
    <property type="match status" value="1"/>
</dbReference>
<dbReference type="Pfam" id="PF16876">
    <property type="entry name" value="Lipin_mid"/>
    <property type="match status" value="1"/>
</dbReference>
<feature type="region of interest" description="Disordered" evidence="6">
    <location>
        <begin position="215"/>
        <end position="306"/>
    </location>
</feature>
<dbReference type="EMBL" id="GALX01004138">
    <property type="protein sequence ID" value="JAB64328.1"/>
    <property type="molecule type" value="Transcribed_RNA"/>
</dbReference>
<keyword evidence="5" id="KW-0378">Hydrolase</keyword>
<dbReference type="InterPro" id="IPR036412">
    <property type="entry name" value="HAD-like_sf"/>
</dbReference>
<dbReference type="GO" id="GO:0019432">
    <property type="term" value="P:triglyceride biosynthetic process"/>
    <property type="evidence" value="ECO:0007669"/>
    <property type="project" value="TreeGrafter"/>
</dbReference>
<evidence type="ECO:0000259" key="7">
    <source>
        <dbReference type="SMART" id="SM00775"/>
    </source>
</evidence>
<dbReference type="AlphaFoldDB" id="V5GVQ9"/>